<dbReference type="SUPFAM" id="SSF46785">
    <property type="entry name" value="Winged helix' DNA-binding domain"/>
    <property type="match status" value="1"/>
</dbReference>
<evidence type="ECO:0000256" key="5">
    <source>
        <dbReference type="ARBA" id="ARBA00023163"/>
    </source>
</evidence>
<keyword evidence="1" id="KW-0970">Cilium biogenesis/degradation</keyword>
<feature type="compositionally biased region" description="Basic and acidic residues" evidence="9">
    <location>
        <begin position="505"/>
        <end position="525"/>
    </location>
</feature>
<evidence type="ECO:0000259" key="10">
    <source>
        <dbReference type="PROSITE" id="PS50039"/>
    </source>
</evidence>
<feature type="compositionally biased region" description="Low complexity" evidence="9">
    <location>
        <begin position="295"/>
        <end position="323"/>
    </location>
</feature>
<comment type="subcellular location">
    <subcellularLocation>
        <location evidence="8">Nucleus</location>
    </subcellularLocation>
</comment>
<keyword evidence="6 8" id="KW-0539">Nucleus</keyword>
<evidence type="ECO:0000256" key="8">
    <source>
        <dbReference type="PROSITE-ProRule" id="PRU00089"/>
    </source>
</evidence>
<dbReference type="GO" id="GO:0000981">
    <property type="term" value="F:DNA-binding transcription factor activity, RNA polymerase II-specific"/>
    <property type="evidence" value="ECO:0007669"/>
    <property type="project" value="TreeGrafter"/>
</dbReference>
<feature type="region of interest" description="Disordered" evidence="9">
    <location>
        <begin position="960"/>
        <end position="980"/>
    </location>
</feature>
<evidence type="ECO:0000256" key="9">
    <source>
        <dbReference type="SAM" id="MobiDB-lite"/>
    </source>
</evidence>
<gene>
    <name evidence="11" type="primary">FXJ12</name>
    <name evidence="11" type="ORF">TR146001</name>
</gene>
<dbReference type="Pfam" id="PF00250">
    <property type="entry name" value="Forkhead"/>
    <property type="match status" value="1"/>
</dbReference>
<feature type="region of interest" description="Disordered" evidence="9">
    <location>
        <begin position="488"/>
        <end position="535"/>
    </location>
</feature>
<dbReference type="InterPro" id="IPR036390">
    <property type="entry name" value="WH_DNA-bd_sf"/>
</dbReference>
<feature type="region of interest" description="Disordered" evidence="9">
    <location>
        <begin position="295"/>
        <end position="325"/>
    </location>
</feature>
<keyword evidence="3 8" id="KW-0238">DNA-binding</keyword>
<dbReference type="InterPro" id="IPR047513">
    <property type="entry name" value="FOXJ1"/>
</dbReference>
<dbReference type="PROSITE" id="PS00657">
    <property type="entry name" value="FORK_HEAD_1"/>
    <property type="match status" value="1"/>
</dbReference>
<dbReference type="GO" id="GO:0030030">
    <property type="term" value="P:cell projection organization"/>
    <property type="evidence" value="ECO:0007669"/>
    <property type="project" value="UniProtKB-KW"/>
</dbReference>
<evidence type="ECO:0000256" key="2">
    <source>
        <dbReference type="ARBA" id="ARBA00023015"/>
    </source>
</evidence>
<evidence type="ECO:0000256" key="4">
    <source>
        <dbReference type="ARBA" id="ARBA00023159"/>
    </source>
</evidence>
<dbReference type="InterPro" id="IPR047512">
    <property type="entry name" value="FH_FOXJ1"/>
</dbReference>
<dbReference type="AlphaFoldDB" id="A0A0V0J6L7"/>
<feature type="DNA-binding region" description="Fork-head" evidence="8">
    <location>
        <begin position="133"/>
        <end position="227"/>
    </location>
</feature>
<keyword evidence="2" id="KW-0805">Transcription regulation</keyword>
<dbReference type="InterPro" id="IPR018122">
    <property type="entry name" value="TF_fork_head_CS_1"/>
</dbReference>
<evidence type="ECO:0000256" key="7">
    <source>
        <dbReference type="ARBA" id="ARBA00034770"/>
    </source>
</evidence>
<dbReference type="PANTHER" id="PTHR46805:SF1">
    <property type="entry name" value="FORKHEAD BOX PROTEIN J1"/>
    <property type="match status" value="1"/>
</dbReference>
<feature type="compositionally biased region" description="Basic and acidic residues" evidence="9">
    <location>
        <begin position="964"/>
        <end position="977"/>
    </location>
</feature>
<feature type="region of interest" description="Disordered" evidence="9">
    <location>
        <begin position="636"/>
        <end position="660"/>
    </location>
</feature>
<feature type="region of interest" description="Disordered" evidence="9">
    <location>
        <begin position="591"/>
        <end position="610"/>
    </location>
</feature>
<dbReference type="SMART" id="SM00339">
    <property type="entry name" value="FH"/>
    <property type="match status" value="1"/>
</dbReference>
<dbReference type="InterPro" id="IPR030456">
    <property type="entry name" value="TF_fork_head_CS_2"/>
</dbReference>
<dbReference type="Gene3D" id="1.10.10.10">
    <property type="entry name" value="Winged helix-like DNA-binding domain superfamily/Winged helix DNA-binding domain"/>
    <property type="match status" value="1"/>
</dbReference>
<feature type="domain" description="Fork-head" evidence="10">
    <location>
        <begin position="133"/>
        <end position="227"/>
    </location>
</feature>
<dbReference type="EMBL" id="GEEE01001892">
    <property type="protein sequence ID" value="JAP61333.1"/>
    <property type="molecule type" value="Transcribed_RNA"/>
</dbReference>
<keyword evidence="4" id="KW-0010">Activator</keyword>
<keyword evidence="5" id="KW-0804">Transcription</keyword>
<evidence type="ECO:0000256" key="6">
    <source>
        <dbReference type="ARBA" id="ARBA00023242"/>
    </source>
</evidence>
<dbReference type="PRINTS" id="PR00053">
    <property type="entry name" value="FORKHEAD"/>
</dbReference>
<dbReference type="PANTHER" id="PTHR46805">
    <property type="entry name" value="FORKHEAD BOX PROTEIN J1"/>
    <property type="match status" value="1"/>
</dbReference>
<dbReference type="GO" id="GO:0005634">
    <property type="term" value="C:nucleus"/>
    <property type="evidence" value="ECO:0007669"/>
    <property type="project" value="UniProtKB-SubCell"/>
</dbReference>
<evidence type="ECO:0000256" key="1">
    <source>
        <dbReference type="ARBA" id="ARBA00022794"/>
    </source>
</evidence>
<dbReference type="PROSITE" id="PS50039">
    <property type="entry name" value="FORK_HEAD_3"/>
    <property type="match status" value="1"/>
</dbReference>
<feature type="compositionally biased region" description="Low complexity" evidence="9">
    <location>
        <begin position="734"/>
        <end position="753"/>
    </location>
</feature>
<dbReference type="FunFam" id="1.10.10.10:FF:000135">
    <property type="entry name" value="forkhead box protein G1"/>
    <property type="match status" value="1"/>
</dbReference>
<dbReference type="PROSITE" id="PS00658">
    <property type="entry name" value="FORK_HEAD_2"/>
    <property type="match status" value="1"/>
</dbReference>
<feature type="region of interest" description="Disordered" evidence="9">
    <location>
        <begin position="733"/>
        <end position="757"/>
    </location>
</feature>
<feature type="region of interest" description="Disordered" evidence="9">
    <location>
        <begin position="442"/>
        <end position="472"/>
    </location>
</feature>
<dbReference type="CDD" id="cd20023">
    <property type="entry name" value="FH_FOXJ1"/>
    <property type="match status" value="1"/>
</dbReference>
<evidence type="ECO:0000313" key="11">
    <source>
        <dbReference type="EMBL" id="JAP61333.1"/>
    </source>
</evidence>
<accession>A0A0V0J6L7</accession>
<dbReference type="InterPro" id="IPR036388">
    <property type="entry name" value="WH-like_DNA-bd_sf"/>
</dbReference>
<dbReference type="GO" id="GO:0000978">
    <property type="term" value="F:RNA polymerase II cis-regulatory region sequence-specific DNA binding"/>
    <property type="evidence" value="ECO:0007669"/>
    <property type="project" value="TreeGrafter"/>
</dbReference>
<proteinExistence type="inferred from homology"/>
<protein>
    <submittedName>
        <fullName evidence="11">Forkhead box protein J1.2</fullName>
    </submittedName>
</protein>
<sequence length="1032" mass="112818">MSETAVVSQKMFVRCSQSELKYDTLGSALANRDFESKTSSSGLSSLAQQFRENWLRCSPNFRETDDSLTNLTWLFEMSPFSLESDEVPVNPVNGPRATAFLGSNISWQPTHPFAGSLLDPQVRMDYRTKWTGKPPFSYASLICLAMREIGKPKVTLSDIYGWIMANFAYYRHTDSSWQNSVRHNLSLNKCFEKVPREKGERGKGGFWRVNPRHADWLEANLAKCRRAAPPPAPPPPVPRSLILEKQNGGYQSLNLCGGLTSVDYQSFYRSPFSAVSATPTTLSSSASVPSSFSPHSLSSSSSSSSRSPNSFSSSTSSSSPYSTVTGQATSLGQVNSYSSGQFLPFNKAYNSVVASSSPCSSLGWTSNVMVASAAEPSMSQCSVAVNNLKSNPNLKRSVSYYESLAPTQSVRRRKTPPCSMGTPLYQSKSSHFLLGIEEEEEDDCGTPATLGGSSKQLRNHARSPVYKGRLPNGYSAFSNRKRLALSSRRATLLSPSHSSLGTEVPSKERVVKDEEDESGSHDYAKSSKHHARSDSYSEDLFMTRLTSDDYKDHTKIGCRLVKSASGRRLAQPVFSRPKSASASMLQSASYSLRRRRLRDNDEVNSPLDRKQAAPKTCRFTTNCPWIEDSASSKVPTSMPWTYRESRSSPSHRPLAVSSVGDWNRSREQSAAYAAHSAGSFVDSRSTVVHGLTPERHQQQQQHSQSSVENLNVAAHGDVSHPYLEAFQLSNDVASSSPSSSATNTTSSTPFPSRRPCPRVETQIRQNNAQMNFGFQHGGQCSLGSIVLPPLNSSGAETTCSHYSVEAQPNSSVWHEDFLEFGGVLPWQTLPNEEDAKLSVDCEAPAMSMPGDMPMTKSSSPISFNFNSHSTADLETSSDLITHCETSTLNLQTHDSTPTVDSGVASLINPSDGLDLGPLDLDFDTVSSALNEMVEANGPIPLDLDFTLTADLSNASSSTFSQKALNDHSESGSQHDEGVYGLTGPDYSNKYSYHFSGESLGPIQNTSNNIYPDWTSTYETLYDRSLFDLNSKT</sequence>
<name>A0A0V0J6L7_SCHSO</name>
<comment type="similarity">
    <text evidence="7">Belongs to the FOXJ1 family.</text>
</comment>
<evidence type="ECO:0000256" key="3">
    <source>
        <dbReference type="ARBA" id="ARBA00023125"/>
    </source>
</evidence>
<dbReference type="InterPro" id="IPR001766">
    <property type="entry name" value="Fork_head_dom"/>
</dbReference>
<reference evidence="11" key="1">
    <citation type="submission" date="2016-01" db="EMBL/GenBank/DDBJ databases">
        <title>Reference transcriptome for the parasite Schistocephalus solidus: insights into the molecular evolution of parasitism.</title>
        <authorList>
            <person name="Hebert F.O."/>
            <person name="Grambauer S."/>
            <person name="Barber I."/>
            <person name="Landry C.R."/>
            <person name="Aubin-Horth N."/>
        </authorList>
    </citation>
    <scope>NUCLEOTIDE SEQUENCE</scope>
</reference>
<organism evidence="11">
    <name type="scientific">Schistocephalus solidus</name>
    <name type="common">Tapeworm</name>
    <dbReference type="NCBI Taxonomy" id="70667"/>
    <lineage>
        <taxon>Eukaryota</taxon>
        <taxon>Metazoa</taxon>
        <taxon>Spiralia</taxon>
        <taxon>Lophotrochozoa</taxon>
        <taxon>Platyhelminthes</taxon>
        <taxon>Cestoda</taxon>
        <taxon>Eucestoda</taxon>
        <taxon>Diphyllobothriidea</taxon>
        <taxon>Diphyllobothriidae</taxon>
        <taxon>Schistocephalus</taxon>
    </lineage>
</organism>